<feature type="coiled-coil region" evidence="2">
    <location>
        <begin position="46"/>
        <end position="105"/>
    </location>
</feature>
<dbReference type="GO" id="GO:0016477">
    <property type="term" value="P:cell migration"/>
    <property type="evidence" value="ECO:0007669"/>
    <property type="project" value="TreeGrafter"/>
</dbReference>
<evidence type="ECO:0000259" key="3">
    <source>
        <dbReference type="Pfam" id="PF02181"/>
    </source>
</evidence>
<protein>
    <submittedName>
        <fullName evidence="4">Formin-like protein 3</fullName>
    </submittedName>
</protein>
<evidence type="ECO:0000256" key="1">
    <source>
        <dbReference type="ARBA" id="ARBA00023449"/>
    </source>
</evidence>
<organism evidence="4">
    <name type="scientific">Adineta vaga</name>
    <name type="common">Rotifer</name>
    <name type="synonym">Callidina vaga</name>
    <dbReference type="NCBI Taxonomy" id="104782"/>
    <lineage>
        <taxon>Eukaryota</taxon>
        <taxon>Metazoa</taxon>
        <taxon>Spiralia</taxon>
        <taxon>Gnathifera</taxon>
        <taxon>Rotifera</taxon>
        <taxon>Eurotatoria</taxon>
        <taxon>Bdelloidea</taxon>
        <taxon>Adinetida</taxon>
        <taxon>Adinetidae</taxon>
        <taxon>Adineta</taxon>
    </lineage>
</organism>
<dbReference type="InterPro" id="IPR015425">
    <property type="entry name" value="FH2_Formin"/>
</dbReference>
<dbReference type="GO" id="GO:0051015">
    <property type="term" value="F:actin filament binding"/>
    <property type="evidence" value="ECO:0007669"/>
    <property type="project" value="TreeGrafter"/>
</dbReference>
<dbReference type="AlphaFoldDB" id="B3G4L3"/>
<keyword evidence="2" id="KW-0175">Coiled coil</keyword>
<dbReference type="Pfam" id="PF02181">
    <property type="entry name" value="FH2"/>
    <property type="match status" value="1"/>
</dbReference>
<comment type="similarity">
    <text evidence="1">Belongs to the formin homology family.</text>
</comment>
<dbReference type="InterPro" id="IPR043592">
    <property type="entry name" value="FMNL_animal"/>
</dbReference>
<dbReference type="GO" id="GO:0030866">
    <property type="term" value="P:cortical actin cytoskeleton organization"/>
    <property type="evidence" value="ECO:0007669"/>
    <property type="project" value="TreeGrafter"/>
</dbReference>
<dbReference type="SUPFAM" id="SSF101447">
    <property type="entry name" value="Formin homology 2 domain (FH2 domain)"/>
    <property type="match status" value="1"/>
</dbReference>
<dbReference type="PANTHER" id="PTHR45857:SF4">
    <property type="entry name" value="FORMIN-LIKE PROTEIN"/>
    <property type="match status" value="1"/>
</dbReference>
<accession>B3G4L3</accession>
<dbReference type="InterPro" id="IPR042201">
    <property type="entry name" value="FH2_Formin_sf"/>
</dbReference>
<reference evidence="4" key="1">
    <citation type="journal article" date="2008" name="Science">
        <title>Massive horizontal gene transfer in bdelloid rotifers.</title>
        <authorList>
            <person name="Gladyshev E.A."/>
            <person name="Meselson M.S."/>
            <person name="Arkhipova I.R."/>
        </authorList>
    </citation>
    <scope>NUCLEOTIDE SEQUENCE</scope>
</reference>
<proteinExistence type="inferred from homology"/>
<dbReference type="GO" id="GO:0005829">
    <property type="term" value="C:cytosol"/>
    <property type="evidence" value="ECO:0007669"/>
    <property type="project" value="TreeGrafter"/>
</dbReference>
<sequence length="216" mass="26013">MMSQISVTIYNLLKKLHKRRKLRFIRHYLRAFPNRFYFVDYYLVSLENIQIDVQDLTRGLDNAKKELVIRQTMKNVETRPLEEFLNIAQAKIDRLIKDAKSAQDSFNQCVEYFGKNETFLNEFNEIFSFVLQGETPRTQNPSNFFSVFVKFQRSYQVRFYRNELHSILLLFFFVFKQARIDNDERIRLAREAALINDKPMNKRSVNKRSQVNFYFG</sequence>
<name>B3G4L3_ADIVA</name>
<dbReference type="Gene3D" id="1.20.58.2220">
    <property type="entry name" value="Formin, FH2 domain"/>
    <property type="match status" value="1"/>
</dbReference>
<dbReference type="EMBL" id="EU643484">
    <property type="protein sequence ID" value="ACD54761.1"/>
    <property type="molecule type" value="Genomic_DNA"/>
</dbReference>
<dbReference type="GO" id="GO:0008360">
    <property type="term" value="P:regulation of cell shape"/>
    <property type="evidence" value="ECO:0007669"/>
    <property type="project" value="TreeGrafter"/>
</dbReference>
<evidence type="ECO:0000256" key="2">
    <source>
        <dbReference type="SAM" id="Coils"/>
    </source>
</evidence>
<dbReference type="PANTHER" id="PTHR45857">
    <property type="entry name" value="FORMIN-LIKE PROTEIN"/>
    <property type="match status" value="1"/>
</dbReference>
<evidence type="ECO:0000313" key="4">
    <source>
        <dbReference type="EMBL" id="ACD54761.1"/>
    </source>
</evidence>
<feature type="domain" description="FH2" evidence="3">
    <location>
        <begin position="43"/>
        <end position="128"/>
    </location>
</feature>